<organism evidence="2 3">
    <name type="scientific">Limimaricola variabilis</name>
    <dbReference type="NCBI Taxonomy" id="1492771"/>
    <lineage>
        <taxon>Bacteria</taxon>
        <taxon>Pseudomonadati</taxon>
        <taxon>Pseudomonadota</taxon>
        <taxon>Alphaproteobacteria</taxon>
        <taxon>Rhodobacterales</taxon>
        <taxon>Paracoccaceae</taxon>
        <taxon>Limimaricola</taxon>
    </lineage>
</organism>
<evidence type="ECO:0000313" key="3">
    <source>
        <dbReference type="Proteomes" id="UP000576152"/>
    </source>
</evidence>
<gene>
    <name evidence="2" type="ORF">FHS00_001513</name>
</gene>
<dbReference type="RefSeq" id="WP_183471440.1">
    <property type="nucleotide sequence ID" value="NZ_JACIBX010000004.1"/>
</dbReference>
<reference evidence="2 3" key="1">
    <citation type="submission" date="2020-08" db="EMBL/GenBank/DDBJ databases">
        <title>Genomic Encyclopedia of Type Strains, Phase III (KMG-III): the genomes of soil and plant-associated and newly described type strains.</title>
        <authorList>
            <person name="Whitman W."/>
        </authorList>
    </citation>
    <scope>NUCLEOTIDE SEQUENCE [LARGE SCALE GENOMIC DNA]</scope>
    <source>
        <strain evidence="2 3">CECT 8572</strain>
    </source>
</reference>
<keyword evidence="3" id="KW-1185">Reference proteome</keyword>
<sequence>MPDDMINFFPDCAAEQGWLSRLASDLIRAPRPARPAAAVTPLVPKPPRDVPRPAPRAEATPAPAPAAIGIDCFQFR</sequence>
<protein>
    <submittedName>
        <fullName evidence="2">Uncharacterized protein</fullName>
    </submittedName>
</protein>
<evidence type="ECO:0000313" key="2">
    <source>
        <dbReference type="EMBL" id="MBB3711937.1"/>
    </source>
</evidence>
<feature type="region of interest" description="Disordered" evidence="1">
    <location>
        <begin position="33"/>
        <end position="63"/>
    </location>
</feature>
<accession>A0ABR6HMZ7</accession>
<name>A0ABR6HMZ7_9RHOB</name>
<comment type="caution">
    <text evidence="2">The sequence shown here is derived from an EMBL/GenBank/DDBJ whole genome shotgun (WGS) entry which is preliminary data.</text>
</comment>
<proteinExistence type="predicted"/>
<dbReference type="Proteomes" id="UP000576152">
    <property type="component" value="Unassembled WGS sequence"/>
</dbReference>
<dbReference type="EMBL" id="JACIBX010000004">
    <property type="protein sequence ID" value="MBB3711937.1"/>
    <property type="molecule type" value="Genomic_DNA"/>
</dbReference>
<evidence type="ECO:0000256" key="1">
    <source>
        <dbReference type="SAM" id="MobiDB-lite"/>
    </source>
</evidence>